<keyword evidence="1" id="KW-0812">Transmembrane</keyword>
<dbReference type="InterPro" id="IPR009937">
    <property type="entry name" value="Phage_holin_3_6"/>
</dbReference>
<protein>
    <recommendedName>
        <fullName evidence="3">PF07332 family protein</fullName>
    </recommendedName>
</protein>
<sequence length="157" mass="16434">MSDRPRLGDQIATIKGAIPKMIAGIKELAKAELVPSAKHAGIGGGLFGGAGASAFFAFKCLLWAATFGVANFYHYVAGRDWFTALALAFVTFAVIALVLAAVMGLIGWLQVKKVKMPTATIEETKASISALSSSVTAGLDDVKAEDEARKNPLAQVH</sequence>
<dbReference type="Pfam" id="PF07332">
    <property type="entry name" value="Phage_holin_3_6"/>
    <property type="match status" value="1"/>
</dbReference>
<reference evidence="2" key="1">
    <citation type="submission" date="2014-08" db="EMBL/GenBank/DDBJ databases">
        <authorList>
            <person name="Falentin Helene"/>
        </authorList>
    </citation>
    <scope>NUCLEOTIDE SEQUENCE</scope>
</reference>
<dbReference type="RefSeq" id="WP_013161911.1">
    <property type="nucleotide sequence ID" value="NZ_CP010341.1"/>
</dbReference>
<feature type="transmembrane region" description="Helical" evidence="1">
    <location>
        <begin position="56"/>
        <end position="75"/>
    </location>
</feature>
<organism evidence="2">
    <name type="scientific">Propionibacterium freudenreichii subsp. freudenreichii</name>
    <dbReference type="NCBI Taxonomy" id="66712"/>
    <lineage>
        <taxon>Bacteria</taxon>
        <taxon>Bacillati</taxon>
        <taxon>Actinomycetota</taxon>
        <taxon>Actinomycetes</taxon>
        <taxon>Propionibacteriales</taxon>
        <taxon>Propionibacteriaceae</taxon>
        <taxon>Propionibacterium</taxon>
    </lineage>
</organism>
<name>A0A068VQS2_PROFF</name>
<dbReference type="KEGG" id="pfre:RM25_1978"/>
<dbReference type="GeneID" id="61221349"/>
<feature type="transmembrane region" description="Helical" evidence="1">
    <location>
        <begin position="81"/>
        <end position="109"/>
    </location>
</feature>
<evidence type="ECO:0000256" key="1">
    <source>
        <dbReference type="SAM" id="Phobius"/>
    </source>
</evidence>
<evidence type="ECO:0000313" key="2">
    <source>
        <dbReference type="EMBL" id="CEP26641.1"/>
    </source>
</evidence>
<evidence type="ECO:0008006" key="3">
    <source>
        <dbReference type="Google" id="ProtNLM"/>
    </source>
</evidence>
<gene>
    <name evidence="2" type="ORF">PFCIRM138_08640</name>
</gene>
<keyword evidence="1" id="KW-0472">Membrane</keyword>
<proteinExistence type="predicted"/>
<keyword evidence="1" id="KW-1133">Transmembrane helix</keyword>
<accession>A0A068VQS2</accession>
<dbReference type="PATRIC" id="fig|66712.6.peg.2014"/>
<dbReference type="AlphaFoldDB" id="A0A068VQS2"/>
<dbReference type="EMBL" id="LM676417">
    <property type="protein sequence ID" value="CEP26641.1"/>
    <property type="molecule type" value="Genomic_DNA"/>
</dbReference>